<feature type="transmembrane region" description="Helical" evidence="1">
    <location>
        <begin position="91"/>
        <end position="108"/>
    </location>
</feature>
<feature type="transmembrane region" description="Helical" evidence="1">
    <location>
        <begin position="120"/>
        <end position="139"/>
    </location>
</feature>
<organism evidence="2 3">
    <name type="scientific">Sphingobacterium thalpophilum</name>
    <dbReference type="NCBI Taxonomy" id="259"/>
    <lineage>
        <taxon>Bacteria</taxon>
        <taxon>Pseudomonadati</taxon>
        <taxon>Bacteroidota</taxon>
        <taxon>Sphingobacteriia</taxon>
        <taxon>Sphingobacteriales</taxon>
        <taxon>Sphingobacteriaceae</taxon>
        <taxon>Sphingobacterium</taxon>
    </lineage>
</organism>
<proteinExistence type="predicted"/>
<sequence length="175" mass="20695">MKQKKKIQEVEPKRPIDYYFDELNANFQDPVNRIIQIIFLPLLFFGVMGCIWMIPFPQFEFLVRLNWHSFLNWGSFFIAIVIYCYLRLSATLSYAVLFSIGGMSYFIVQLEYIEKNGGPAVIWVCLAIALISLLALFLGKNREKKTVTGKQFVRFLLIGPVWLWHFVFEKFKIRY</sequence>
<dbReference type="AlphaFoldDB" id="A0A4U9VN53"/>
<gene>
    <name evidence="2" type="ORF">NCTC11429_03483</name>
</gene>
<keyword evidence="1" id="KW-0472">Membrane</keyword>
<dbReference type="RefSeq" id="WP_028068882.1">
    <property type="nucleotide sequence ID" value="NZ_CP158797.1"/>
</dbReference>
<protein>
    <recommendedName>
        <fullName evidence="4">DUF962 domain-containing protein</fullName>
    </recommendedName>
</protein>
<reference evidence="2 3" key="1">
    <citation type="submission" date="2019-05" db="EMBL/GenBank/DDBJ databases">
        <authorList>
            <consortium name="Pathogen Informatics"/>
        </authorList>
    </citation>
    <scope>NUCLEOTIDE SEQUENCE [LARGE SCALE GENOMIC DNA]</scope>
    <source>
        <strain evidence="2 3">NCTC11429</strain>
    </source>
</reference>
<feature type="transmembrane region" description="Helical" evidence="1">
    <location>
        <begin position="151"/>
        <end position="168"/>
    </location>
</feature>
<feature type="transmembrane region" description="Helical" evidence="1">
    <location>
        <begin position="67"/>
        <end position="86"/>
    </location>
</feature>
<keyword evidence="1" id="KW-0812">Transmembrane</keyword>
<dbReference type="KEGG" id="stha:NCTC11429_03483"/>
<dbReference type="GeneID" id="78464151"/>
<dbReference type="EMBL" id="LR590484">
    <property type="protein sequence ID" value="VTR47149.1"/>
    <property type="molecule type" value="Genomic_DNA"/>
</dbReference>
<evidence type="ECO:0000313" key="3">
    <source>
        <dbReference type="Proteomes" id="UP000308196"/>
    </source>
</evidence>
<accession>A0A4U9VN53</accession>
<name>A0A4U9VN53_9SPHI</name>
<dbReference type="Proteomes" id="UP000308196">
    <property type="component" value="Chromosome"/>
</dbReference>
<dbReference type="STRING" id="1123265.GCA_000686625_01334"/>
<evidence type="ECO:0000313" key="2">
    <source>
        <dbReference type="EMBL" id="VTR47149.1"/>
    </source>
</evidence>
<evidence type="ECO:0008006" key="4">
    <source>
        <dbReference type="Google" id="ProtNLM"/>
    </source>
</evidence>
<keyword evidence="1" id="KW-1133">Transmembrane helix</keyword>
<evidence type="ECO:0000256" key="1">
    <source>
        <dbReference type="SAM" id="Phobius"/>
    </source>
</evidence>
<feature type="transmembrane region" description="Helical" evidence="1">
    <location>
        <begin position="34"/>
        <end position="55"/>
    </location>
</feature>